<comment type="caution">
    <text evidence="1">The sequence shown here is derived from an EMBL/GenBank/DDBJ whole genome shotgun (WGS) entry which is preliminary data.</text>
</comment>
<dbReference type="AlphaFoldDB" id="A0A7X2LZR0"/>
<dbReference type="OrthoDB" id="2451827at2"/>
<gene>
    <name evidence="1" type="ORF">GJU40_07290</name>
</gene>
<evidence type="ECO:0000313" key="1">
    <source>
        <dbReference type="EMBL" id="MRX71974.1"/>
    </source>
</evidence>
<proteinExistence type="predicted"/>
<organism evidence="1 2">
    <name type="scientific">Metabacillus lacus</name>
    <dbReference type="NCBI Taxonomy" id="1983721"/>
    <lineage>
        <taxon>Bacteria</taxon>
        <taxon>Bacillati</taxon>
        <taxon>Bacillota</taxon>
        <taxon>Bacilli</taxon>
        <taxon>Bacillales</taxon>
        <taxon>Bacillaceae</taxon>
        <taxon>Metabacillus</taxon>
    </lineage>
</organism>
<reference evidence="1 2" key="1">
    <citation type="submission" date="2019-11" db="EMBL/GenBank/DDBJ databases">
        <title>Bacillus lacus genome.</title>
        <authorList>
            <person name="Allen C.J."/>
            <person name="Newman J.D."/>
        </authorList>
    </citation>
    <scope>NUCLEOTIDE SEQUENCE [LARGE SCALE GENOMIC DNA]</scope>
    <source>
        <strain evidence="1 2">KCTC 33946</strain>
    </source>
</reference>
<sequence length="220" mass="26064">MGINFEQWQRRIASRSDLTGRVTHLTRPPAEDITDGMSFNEINKMAVDNLIKILKDKRINGSSKEGFIVGNKRAVCFQDVPLYGLIQNVEHERSRRESGEDEKLRYCGVGLSFVKADIYNAYNGRPVIYEKKEKARDLLPPDEWWRIVNYDFKYDNRWDIIDWTHEREWRVPGDMDFEYNKGFVHVILYNPECVRYFLKRCPEEIIEKLYGITTLKSVLM</sequence>
<dbReference type="Proteomes" id="UP000448867">
    <property type="component" value="Unassembled WGS sequence"/>
</dbReference>
<protein>
    <submittedName>
        <fullName evidence="1">DUF2971 domain-containing protein</fullName>
    </submittedName>
</protein>
<accession>A0A7X2LZR0</accession>
<evidence type="ECO:0000313" key="2">
    <source>
        <dbReference type="Proteomes" id="UP000448867"/>
    </source>
</evidence>
<dbReference type="EMBL" id="WKKI01000009">
    <property type="protein sequence ID" value="MRX71974.1"/>
    <property type="molecule type" value="Genomic_DNA"/>
</dbReference>
<keyword evidence="2" id="KW-1185">Reference proteome</keyword>
<dbReference type="RefSeq" id="WP_154307116.1">
    <property type="nucleotide sequence ID" value="NZ_WKKI01000009.1"/>
</dbReference>
<name>A0A7X2LZR0_9BACI</name>